<dbReference type="EMBL" id="JACEIK010002705">
    <property type="protein sequence ID" value="MCD9638458.1"/>
    <property type="molecule type" value="Genomic_DNA"/>
</dbReference>
<comment type="caution">
    <text evidence="1">The sequence shown here is derived from an EMBL/GenBank/DDBJ whole genome shotgun (WGS) entry which is preliminary data.</text>
</comment>
<feature type="non-terminal residue" evidence="1">
    <location>
        <position position="1"/>
    </location>
</feature>
<evidence type="ECO:0000313" key="1">
    <source>
        <dbReference type="EMBL" id="MCD9638458.1"/>
    </source>
</evidence>
<evidence type="ECO:0000313" key="2">
    <source>
        <dbReference type="Proteomes" id="UP000823775"/>
    </source>
</evidence>
<keyword evidence="2" id="KW-1185">Reference proteome</keyword>
<sequence>SITTGHTSAASNTGTAMSVLPAAMRQYVGTLTCAMWQQFWHNAKREAPFIQRDASHDTLR</sequence>
<dbReference type="Proteomes" id="UP000823775">
    <property type="component" value="Unassembled WGS sequence"/>
</dbReference>
<gene>
    <name evidence="1" type="ORF">HAX54_022456</name>
</gene>
<feature type="non-terminal residue" evidence="1">
    <location>
        <position position="60"/>
    </location>
</feature>
<proteinExistence type="predicted"/>
<accession>A0ABS8UU93</accession>
<protein>
    <submittedName>
        <fullName evidence="1">Uncharacterized protein</fullName>
    </submittedName>
</protein>
<reference evidence="1 2" key="1">
    <citation type="journal article" date="2021" name="BMC Genomics">
        <title>Datura genome reveals duplications of psychoactive alkaloid biosynthetic genes and high mutation rate following tissue culture.</title>
        <authorList>
            <person name="Rajewski A."/>
            <person name="Carter-House D."/>
            <person name="Stajich J."/>
            <person name="Litt A."/>
        </authorList>
    </citation>
    <scope>NUCLEOTIDE SEQUENCE [LARGE SCALE GENOMIC DNA]</scope>
    <source>
        <strain evidence="1">AR-01</strain>
    </source>
</reference>
<organism evidence="1 2">
    <name type="scientific">Datura stramonium</name>
    <name type="common">Jimsonweed</name>
    <name type="synonym">Common thornapple</name>
    <dbReference type="NCBI Taxonomy" id="4076"/>
    <lineage>
        <taxon>Eukaryota</taxon>
        <taxon>Viridiplantae</taxon>
        <taxon>Streptophyta</taxon>
        <taxon>Embryophyta</taxon>
        <taxon>Tracheophyta</taxon>
        <taxon>Spermatophyta</taxon>
        <taxon>Magnoliopsida</taxon>
        <taxon>eudicotyledons</taxon>
        <taxon>Gunneridae</taxon>
        <taxon>Pentapetalae</taxon>
        <taxon>asterids</taxon>
        <taxon>lamiids</taxon>
        <taxon>Solanales</taxon>
        <taxon>Solanaceae</taxon>
        <taxon>Solanoideae</taxon>
        <taxon>Datureae</taxon>
        <taxon>Datura</taxon>
    </lineage>
</organism>
<name>A0ABS8UU93_DATST</name>